<sequence length="345" mass="38605">MDCFSGSVSGELLDITSRYFTACNLSSYVLPLPFCDESLLDRHAVLSKVLANSSCISKDQLFGIIQGFSNGRARVSSDYDNFSHSYDLILPGKRWNRQLRKAPSTTTGIRTTLRQSKTALTEKLTAELSSMHETDQIIDKLDSSLRSLWEPHTMGFVMIIAARSHNRNVADDVSHGIIGDEKLIPIAGGIVDILDPEEHSIKCVWCDPKLTNKDDSDFGKMLILRLLGHLFDYGYPGSSSNNRLKHTSVLNVHGILFPTSIYTFMINGLKFGKHFETQTNGGSHEDTSSNFCRCQRLEDSEDAELFWGISESRLRSIIYNMRSQLPLKPSDNTMDILQGLLQQTG</sequence>
<keyword evidence="2" id="KW-1185">Reference proteome</keyword>
<organism evidence="1 2">
    <name type="scientific">Babesia divergens</name>
    <dbReference type="NCBI Taxonomy" id="32595"/>
    <lineage>
        <taxon>Eukaryota</taxon>
        <taxon>Sar</taxon>
        <taxon>Alveolata</taxon>
        <taxon>Apicomplexa</taxon>
        <taxon>Aconoidasida</taxon>
        <taxon>Piroplasmida</taxon>
        <taxon>Babesiidae</taxon>
        <taxon>Babesia</taxon>
    </lineage>
</organism>
<dbReference type="Proteomes" id="UP001195914">
    <property type="component" value="Unassembled WGS sequence"/>
</dbReference>
<reference evidence="1" key="2">
    <citation type="submission" date="2021-05" db="EMBL/GenBank/DDBJ databases">
        <authorList>
            <person name="Pain A."/>
        </authorList>
    </citation>
    <scope>NUCLEOTIDE SEQUENCE</scope>
    <source>
        <strain evidence="1">1802A</strain>
    </source>
</reference>
<protein>
    <submittedName>
        <fullName evidence="1">Uncharacterized protein</fullName>
    </submittedName>
</protein>
<comment type="caution">
    <text evidence="1">The sequence shown here is derived from an EMBL/GenBank/DDBJ whole genome shotgun (WGS) entry which is preliminary data.</text>
</comment>
<name>A0AAD9GAD0_BABDI</name>
<dbReference type="EMBL" id="JAHBMH010000062">
    <property type="protein sequence ID" value="KAK1934720.1"/>
    <property type="molecule type" value="Genomic_DNA"/>
</dbReference>
<proteinExistence type="predicted"/>
<accession>A0AAD9GAD0</accession>
<evidence type="ECO:0000313" key="2">
    <source>
        <dbReference type="Proteomes" id="UP001195914"/>
    </source>
</evidence>
<reference evidence="1" key="1">
    <citation type="journal article" date="2014" name="Nucleic Acids Res.">
        <title>The evolutionary dynamics of variant antigen genes in Babesia reveal a history of genomic innovation underlying host-parasite interaction.</title>
        <authorList>
            <person name="Jackson A.P."/>
            <person name="Otto T.D."/>
            <person name="Darby A."/>
            <person name="Ramaprasad A."/>
            <person name="Xia D."/>
            <person name="Echaide I.E."/>
            <person name="Farber M."/>
            <person name="Gahlot S."/>
            <person name="Gamble J."/>
            <person name="Gupta D."/>
            <person name="Gupta Y."/>
            <person name="Jackson L."/>
            <person name="Malandrin L."/>
            <person name="Malas T.B."/>
            <person name="Moussa E."/>
            <person name="Nair M."/>
            <person name="Reid A.J."/>
            <person name="Sanders M."/>
            <person name="Sharma J."/>
            <person name="Tracey A."/>
            <person name="Quail M.A."/>
            <person name="Weir W."/>
            <person name="Wastling J.M."/>
            <person name="Hall N."/>
            <person name="Willadsen P."/>
            <person name="Lingelbach K."/>
            <person name="Shiels B."/>
            <person name="Tait A."/>
            <person name="Berriman M."/>
            <person name="Allred D.R."/>
            <person name="Pain A."/>
        </authorList>
    </citation>
    <scope>NUCLEOTIDE SEQUENCE</scope>
    <source>
        <strain evidence="1">1802A</strain>
    </source>
</reference>
<gene>
    <name evidence="1" type="ORF">X943_000387</name>
</gene>
<dbReference type="AlphaFoldDB" id="A0AAD9GAD0"/>
<evidence type="ECO:0000313" key="1">
    <source>
        <dbReference type="EMBL" id="KAK1934720.1"/>
    </source>
</evidence>